<accession>A0A0R3MHE6</accession>
<feature type="coiled-coil region" evidence="1">
    <location>
        <begin position="248"/>
        <end position="275"/>
    </location>
</feature>
<organism evidence="2 3">
    <name type="scientific">Bradyrhizobium lablabi</name>
    <dbReference type="NCBI Taxonomy" id="722472"/>
    <lineage>
        <taxon>Bacteria</taxon>
        <taxon>Pseudomonadati</taxon>
        <taxon>Pseudomonadota</taxon>
        <taxon>Alphaproteobacteria</taxon>
        <taxon>Hyphomicrobiales</taxon>
        <taxon>Nitrobacteraceae</taxon>
        <taxon>Bradyrhizobium</taxon>
    </lineage>
</organism>
<sequence length="350" mass="39855">MSDNGLRKHCVKAFVPLPPQGYWNKVHAGQKVKTIPLPPRPPGISGEFRFGQWDYREYERQLKENEPVAPAFDEPIETVRERVTRNLGVVLAAKSLSPPHAAFRRQVEDDARQAAQSSWHTAIFDTPLEKRRLRILQGLFYGLSRLDSWATVQGRETRTIYVGVGHQSVSIGLERAANRRRTADGKDTERLKFSIFKGSGTELERISWMDTDEQSLEAQLSTIAAEIIVSGELQYREHQVWAYEQAVRRREEIRQEEIRKKLAAEKAERERLIKLEADRLKRLTDSAESYHRAQTIRAFVASVVSMPAASTDPASVARWKDWALLQADNIDPIATGRIWDDVNDTGPSTT</sequence>
<reference evidence="2 3" key="1">
    <citation type="submission" date="2014-03" db="EMBL/GenBank/DDBJ databases">
        <title>Bradyrhizobium valentinum sp. nov., isolated from effective nodules of Lupinus mariae-josephae, a lupine endemic of basic-lime soils in Eastern Spain.</title>
        <authorList>
            <person name="Duran D."/>
            <person name="Rey L."/>
            <person name="Navarro A."/>
            <person name="Busquets A."/>
            <person name="Imperial J."/>
            <person name="Ruiz-Argueso T."/>
        </authorList>
    </citation>
    <scope>NUCLEOTIDE SEQUENCE [LARGE SCALE GENOMIC DNA]</scope>
    <source>
        <strain evidence="2 3">CCBAU 23086</strain>
    </source>
</reference>
<evidence type="ECO:0000313" key="3">
    <source>
        <dbReference type="Proteomes" id="UP000051660"/>
    </source>
</evidence>
<evidence type="ECO:0000313" key="2">
    <source>
        <dbReference type="EMBL" id="KRR19714.1"/>
    </source>
</evidence>
<evidence type="ECO:0000256" key="1">
    <source>
        <dbReference type="SAM" id="Coils"/>
    </source>
</evidence>
<dbReference type="Proteomes" id="UP000051660">
    <property type="component" value="Unassembled WGS sequence"/>
</dbReference>
<gene>
    <name evidence="2" type="ORF">CQ14_34605</name>
</gene>
<comment type="caution">
    <text evidence="2">The sequence shown here is derived from an EMBL/GenBank/DDBJ whole genome shotgun (WGS) entry which is preliminary data.</text>
</comment>
<name>A0A0R3MHE6_9BRAD</name>
<protein>
    <submittedName>
        <fullName evidence="2">Uncharacterized protein</fullName>
    </submittedName>
</protein>
<dbReference type="EMBL" id="LLYB01000093">
    <property type="protein sequence ID" value="KRR19714.1"/>
    <property type="molecule type" value="Genomic_DNA"/>
</dbReference>
<keyword evidence="1" id="KW-0175">Coiled coil</keyword>
<proteinExistence type="predicted"/>
<dbReference type="AlphaFoldDB" id="A0A0R3MHE6"/>